<feature type="region of interest" description="Disordered" evidence="1">
    <location>
        <begin position="1105"/>
        <end position="1914"/>
    </location>
</feature>
<reference evidence="2 3" key="1">
    <citation type="submission" date="2017-04" db="EMBL/GenBank/DDBJ databases">
        <title>A new member of the family Flavobacteriaceae isolated from ascidians.</title>
        <authorList>
            <person name="Chen L."/>
        </authorList>
    </citation>
    <scope>NUCLEOTIDE SEQUENCE [LARGE SCALE GENOMIC DNA]</scope>
    <source>
        <strain evidence="2 3">HQA918</strain>
    </source>
</reference>
<dbReference type="EMBL" id="NBWU01000001">
    <property type="protein sequence ID" value="PCE66117.1"/>
    <property type="molecule type" value="Genomic_DNA"/>
</dbReference>
<dbReference type="PANTHER" id="PTHR10199:SF119">
    <property type="entry name" value="RE20510P"/>
    <property type="match status" value="1"/>
</dbReference>
<dbReference type="InterPro" id="IPR028974">
    <property type="entry name" value="TSP_type-3_rpt"/>
</dbReference>
<comment type="caution">
    <text evidence="2">The sequence shown here is derived from an EMBL/GenBank/DDBJ whole genome shotgun (WGS) entry which is preliminary data.</text>
</comment>
<feature type="compositionally biased region" description="Basic and acidic residues" evidence="1">
    <location>
        <begin position="1854"/>
        <end position="1876"/>
    </location>
</feature>
<dbReference type="GO" id="GO:0005509">
    <property type="term" value="F:calcium ion binding"/>
    <property type="evidence" value="ECO:0007669"/>
    <property type="project" value="InterPro"/>
</dbReference>
<name>A0A2A4GBY6_9FLAO</name>
<feature type="compositionally biased region" description="Acidic residues" evidence="1">
    <location>
        <begin position="1106"/>
        <end position="1821"/>
    </location>
</feature>
<evidence type="ECO:0000313" key="2">
    <source>
        <dbReference type="EMBL" id="PCE66117.1"/>
    </source>
</evidence>
<proteinExistence type="predicted"/>
<gene>
    <name evidence="2" type="ORF">B7P33_02115</name>
</gene>
<dbReference type="InterPro" id="IPR026341">
    <property type="entry name" value="T9SS_type_B"/>
</dbReference>
<dbReference type="Pfam" id="PF13585">
    <property type="entry name" value="CHU_C"/>
    <property type="match status" value="1"/>
</dbReference>
<feature type="compositionally biased region" description="Acidic residues" evidence="1">
    <location>
        <begin position="1832"/>
        <end position="1853"/>
    </location>
</feature>
<evidence type="ECO:0008006" key="4">
    <source>
        <dbReference type="Google" id="ProtNLM"/>
    </source>
</evidence>
<accession>A0A2A4GBY6</accession>
<dbReference type="Proteomes" id="UP000219559">
    <property type="component" value="Unassembled WGS sequence"/>
</dbReference>
<dbReference type="Gene3D" id="4.10.1080.10">
    <property type="entry name" value="TSP type-3 repeat"/>
    <property type="match status" value="9"/>
</dbReference>
<dbReference type="SUPFAM" id="SSF103647">
    <property type="entry name" value="TSP type-3 repeat"/>
    <property type="match status" value="1"/>
</dbReference>
<protein>
    <recommendedName>
        <fullName evidence="4">Cadherin domain-containing protein</fullName>
    </recommendedName>
</protein>
<sequence>MNRKISLLGILIFLFSYATVLGQVNMTVTQGPNIDVMVTVGTANVSLLTFEDDLETALNNQGIPLGKLRVEAFERTTISSDQADASDIFNSWNKMDFDGTEPPNRARNSGNYTGDFFSFDSNTNQVSADYVSRRGSVYGVAMYDPTGNISNGIISSTFGLNGAPGQHAEVGFIFRKKDNDNFYAYIIDNHTYCGNLQNYANGDGYPAEAIIKVENGVKTIMAVNTNSTRSGTAPYGWDGNRGDMFAAYYDGQVIDFKIEMNDDTIKISRKGGGGDAGTDWIEVFNITDTTHDSGSYGFYVHEQSGAYFQNIAIEKRKLRAFKNVLQEPQWRNSAMRFNVNLDDLEVADFNNDTDLSEILTRTINEDIHYIGWGTNTNQAQFERFVSQNNNKGTFVNRSQDNYSSWINALAQYIASQYQTGTVTAGDYFIAGTSVEINVTPPEMKTNTANASYPNGRWKIDHNESFFPNDAGKVSWHDQYLEDVPTLYEKPGEYTFSFQDQPTTPTKLFFHRRPMARFTFNAGTGAITNESFDLDGGANNGIAQSVWKWKQVDANSENNWNTGAFNYASAPNGEYLVMLEVQDHQGVWSAPYSIFVEKTGAAPTGSDLPVAQFTMQPDEMKTYTGDSMTASIIDNSYDPYGRTIDQTEWTVTKQTVDNNGDLIETQIYTGATAMTDFSGQNTESADYLVQLRVRTNTGIWSDPYTRTLTINHDPTPPTITALPADGSVTTNDDIQITVKDNFGGSGFDVHRYHLSANSSPAANDSGEWSSWNNTSNPTYAFRSGGNGQYIHIQGRDIAGNVKTSSFGPFNVTLILGAEDDLVLTNEDTVTAPVNVLFNDAYDTSGTPTVSIVSQGSKGNAIVNGSNEVVYTPNANENGTDTITYRIEQAGSSAQAQITVSIEAVDDPPVSNDDTFSVDEGASLNENVATNDVEPDGDTLVYHLVSNPSNAANFTFNNDGTFSYEHDDSETLSDSFTYNFEDANSFSSNATVSLTINPLNDLPTGADASFDAIENITFTVGSSPFNFTDVDPGDTLKGIRIVSIPDSGNLTDTNTLGNGAVVTNLANLRYVPATDAFGAALTSFTFKVIDQVDGESTATYTMTINILEDTDGDGDPDTTDTDDDDDGTPDVDDAFPKDDQEDTDTDGDGTGDNADTDDDDDGTPDVDDAFPKDDQEDTDTDGDGTGDNADTDDDDDGTPDVDDAFPKDDQEDTDTDGDGTGDNADTDDDNDGTPDVDDAFPKDDQEDTDTDGDGTGDNADTDDDDDGTPDVDDAFPKDDQEDTDTDGDGTGDNADTDDDNDGTPDVDDAFPKDDQEDTDTDGDGTGDNADTDDDNDGTPDVDDAFPKDDQEDTDTDGDGTGDNADTDDDDDGTPDSEDAFPKDDQEDTDTDGDGTGDNADTDDDNDGTPDSEDAFPKDDQEDTDTDGDGTGDNADTDDDDDGTPDEDDAFPKDDQEDTDTDGDGTGDNADTDDDNDGTPDIDDAFPKDDQEDTDTDGDGTGDNADTDDDDDGTPDEDDAFPKDDQEDTDTDGDGTGDNADTDDDNDGTPDVDDAFPKDDQEDTDTDGDGTGDNADTDDDNDGTPDVDDAFPKDDQEDTDTDGDGTGDNADSDDDNDGTSDSEDAFPKDDQEDTDTDGDGTGDNADTDDDNDGTSDSEDAFPKDDQEDTDTDGDGTGDNADTDDDNDGTSDSEDAFPKDDQEDTDTDGDGTGDNADNDDDNDGTPDSEDAFPKDDQEDTDTDGDGTGDNADTDDDNDGTPDSDDAFPLDASEDADADNDGTGDNADTDDDNDGTTDTDTDGDNVGDNVDTDDDNDGVPDAEDAFPLDPNEHLDTDGDGTGDNADADDDNDGYSDEIEITHGTDSKDPDSNPLDTDKDGQPDSVDNDDDNDGVADSLDDFPLQKEPSLKPAEAFTPNGDGVNDFWVIPGLDNYPNAKVSVYNRWGHQVFSKINYRGDWNGTFEGKSDKLPAGSYLYVIELGQGKAPQQGWLFINY</sequence>
<evidence type="ECO:0000313" key="3">
    <source>
        <dbReference type="Proteomes" id="UP000219559"/>
    </source>
</evidence>
<dbReference type="OrthoDB" id="9805017at2"/>
<dbReference type="NCBIfam" id="TIGR04131">
    <property type="entry name" value="Bac_Flav_CTERM"/>
    <property type="match status" value="1"/>
</dbReference>
<keyword evidence="3" id="KW-1185">Reference proteome</keyword>
<dbReference type="PANTHER" id="PTHR10199">
    <property type="entry name" value="THROMBOSPONDIN"/>
    <property type="match status" value="1"/>
</dbReference>
<evidence type="ECO:0000256" key="1">
    <source>
        <dbReference type="SAM" id="MobiDB-lite"/>
    </source>
</evidence>
<feature type="compositionally biased region" description="Acidic residues" evidence="1">
    <location>
        <begin position="1880"/>
        <end position="1894"/>
    </location>
</feature>
<organism evidence="2 3">
    <name type="scientific">Sediminicola luteus</name>
    <dbReference type="NCBI Taxonomy" id="319238"/>
    <lineage>
        <taxon>Bacteria</taxon>
        <taxon>Pseudomonadati</taxon>
        <taxon>Bacteroidota</taxon>
        <taxon>Flavobacteriia</taxon>
        <taxon>Flavobacteriales</taxon>
        <taxon>Flavobacteriaceae</taxon>
        <taxon>Sediminicola</taxon>
    </lineage>
</organism>
<dbReference type="RefSeq" id="WP_097441639.1">
    <property type="nucleotide sequence ID" value="NZ_NBWU01000001.1"/>
</dbReference>